<name>D2V0F3_NAEGR</name>
<dbReference type="InParanoid" id="D2V0F3"/>
<feature type="compositionally biased region" description="Low complexity" evidence="1">
    <location>
        <begin position="19"/>
        <end position="44"/>
    </location>
</feature>
<dbReference type="Proteomes" id="UP000006671">
    <property type="component" value="Unassembled WGS sequence"/>
</dbReference>
<evidence type="ECO:0000256" key="1">
    <source>
        <dbReference type="SAM" id="MobiDB-lite"/>
    </source>
</evidence>
<accession>D2V0F3</accession>
<protein>
    <submittedName>
        <fullName evidence="2">Uncharacterized protein</fullName>
    </submittedName>
</protein>
<dbReference type="EMBL" id="GG738847">
    <property type="protein sequence ID" value="EFC49516.1"/>
    <property type="molecule type" value="Genomic_DNA"/>
</dbReference>
<dbReference type="OrthoDB" id="10388289at2759"/>
<dbReference type="RefSeq" id="XP_002682260.1">
    <property type="nucleotide sequence ID" value="XM_002682214.1"/>
</dbReference>
<organism evidence="3">
    <name type="scientific">Naegleria gruberi</name>
    <name type="common">Amoeba</name>
    <dbReference type="NCBI Taxonomy" id="5762"/>
    <lineage>
        <taxon>Eukaryota</taxon>
        <taxon>Discoba</taxon>
        <taxon>Heterolobosea</taxon>
        <taxon>Tetramitia</taxon>
        <taxon>Eutetramitia</taxon>
        <taxon>Vahlkampfiidae</taxon>
        <taxon>Naegleria</taxon>
    </lineage>
</organism>
<feature type="region of interest" description="Disordered" evidence="1">
    <location>
        <begin position="1"/>
        <end position="115"/>
    </location>
</feature>
<dbReference type="VEuPathDB" id="AmoebaDB:NAEGRDRAFT_78037"/>
<proteinExistence type="predicted"/>
<dbReference type="GeneID" id="8862777"/>
<feature type="compositionally biased region" description="Low complexity" evidence="1">
    <location>
        <begin position="51"/>
        <end position="104"/>
    </location>
</feature>
<dbReference type="OMA" id="MIMEGEI"/>
<evidence type="ECO:0000313" key="3">
    <source>
        <dbReference type="Proteomes" id="UP000006671"/>
    </source>
</evidence>
<gene>
    <name evidence="2" type="ORF">NAEGRDRAFT_78037</name>
</gene>
<keyword evidence="3" id="KW-1185">Reference proteome</keyword>
<evidence type="ECO:0000313" key="2">
    <source>
        <dbReference type="EMBL" id="EFC49516.1"/>
    </source>
</evidence>
<feature type="compositionally biased region" description="Polar residues" evidence="1">
    <location>
        <begin position="105"/>
        <end position="115"/>
    </location>
</feature>
<dbReference type="AlphaFoldDB" id="D2V0F3"/>
<sequence>MPGNHHHTHPHKKQHHHSNNPAANTSNSNTNTNNTNNNNQMQQQHSREGKSNNSTNYINNNTTTNNNNYYHQQQQQSMPNNATRFNHNYNSSNNKYNNYNNSKSIVIQPNPSTLNNRPSLTPSPIPSASSALKSNNLRKKLEIILEERIAQNDLCFSICNHYRAIINHLEKIKFDSKEKLQSFLFLKSQLDAKFEFYIVKKIIIPHLIIALGVEAYEVNQNSQQPSAIPDKKSYNLTARPKKVESQTEQAKLIELAPKLSSSGNAYFSLEFDSVSVITRLFYELIKTSKKLFRLMNIKIIYEKNGFENLDFTSLKKTLSFYKHLLPAHATFMKLKGIRNDWAHFVNPTTIPSHIIRACFIFCREIYDHYLSITTPNSDSNLYMKRKITLHEGFEYDYKIWESKSKIISGVVAQFCQKPEKKKQSALRVVEVLSGSLKNGGHQEKDLDRLCNEILLNLLPRSPYLLKEMQQINEKETPREDIVFILLSNEFQSRIKKDEQYVKAFSGTNLTDQKFVSKSVFFKAIVTNMKNENDHRQLLFERAYHYFILEKCLKNLKDHNFEEVIIQKFKQEKNINTPKELYERILTDINTQVGEFRKLWVSIAIAFSSCTNLEIPDAIKYLSWALKEMTMTTNKFTFPHIIKPYIVLVTKYLCQFNDIMLSNLIHSSDVAILKTVTIRVCLASLLKFYHLSPEISQLFIVAREQIKSMDPQILQQLEAEDYYVLNADPQNINKDLLIPVELTFSDLCKNERANISVEGCFAFSSYQEILEDDNNTENQTEQ</sequence>
<feature type="compositionally biased region" description="Basic residues" evidence="1">
    <location>
        <begin position="1"/>
        <end position="18"/>
    </location>
</feature>
<dbReference type="KEGG" id="ngr:NAEGRDRAFT_78037"/>
<reference evidence="2 3" key="1">
    <citation type="journal article" date="2010" name="Cell">
        <title>The genome of Naegleria gruberi illuminates early eukaryotic versatility.</title>
        <authorList>
            <person name="Fritz-Laylin L.K."/>
            <person name="Prochnik S.E."/>
            <person name="Ginger M.L."/>
            <person name="Dacks J.B."/>
            <person name="Carpenter M.L."/>
            <person name="Field M.C."/>
            <person name="Kuo A."/>
            <person name="Paredez A."/>
            <person name="Chapman J."/>
            <person name="Pham J."/>
            <person name="Shu S."/>
            <person name="Neupane R."/>
            <person name="Cipriano M."/>
            <person name="Mancuso J."/>
            <person name="Tu H."/>
            <person name="Salamov A."/>
            <person name="Lindquist E."/>
            <person name="Shapiro H."/>
            <person name="Lucas S."/>
            <person name="Grigoriev I.V."/>
            <person name="Cande W.Z."/>
            <person name="Fulton C."/>
            <person name="Rokhsar D.S."/>
            <person name="Dawson S.C."/>
        </authorList>
    </citation>
    <scope>NUCLEOTIDE SEQUENCE [LARGE SCALE GENOMIC DNA]</scope>
    <source>
        <strain evidence="2 3">NEG-M</strain>
    </source>
</reference>